<dbReference type="GO" id="GO:0099402">
    <property type="term" value="P:plant organ development"/>
    <property type="evidence" value="ECO:0007669"/>
    <property type="project" value="UniProtKB-ARBA"/>
</dbReference>
<evidence type="ECO:0000256" key="4">
    <source>
        <dbReference type="ARBA" id="ARBA00023163"/>
    </source>
</evidence>
<dbReference type="OrthoDB" id="1883668at2759"/>
<evidence type="ECO:0000256" key="3">
    <source>
        <dbReference type="ARBA" id="ARBA00023125"/>
    </source>
</evidence>
<sequence>MQKRSSSSMVPDCNLTKEKMSSMVNSDHGDQAEEEVVLVGDEEEGEDMVLPGFRFHPTDEELVTFYLRRKVAGKRLSIEIIKDFDIYKHDPWDLPKASTISMDKEWYFFCLRGRKYRNSIRPNRVTGSGFWKATGIDRPIYSAATGRAGGCIGLKKSLVFYRGSAGKGTKTEWMMHEFRLPPRPESPGSTPSSQEAEVWTICRIFRRSITYKKQPQVAGNVATAAVAQPDSSCSITGSLESDTGDEYMNGLPPQAPMNNNVNDVYNSYQFQGQWNSDAVVQPPAMACPQPSPAMAGAFHHAPAVQDDPYYKDGCSWDDIGRMVMELTDPSVFYDCTTYG</sequence>
<reference evidence="7 8" key="1">
    <citation type="journal article" date="2019" name="Sci. Rep.">
        <title>A high-quality genome of Eragrostis curvula grass provides insights into Poaceae evolution and supports new strategies to enhance forage quality.</title>
        <authorList>
            <person name="Carballo J."/>
            <person name="Santos B.A.C.M."/>
            <person name="Zappacosta D."/>
            <person name="Garbus I."/>
            <person name="Selva J.P."/>
            <person name="Gallo C.A."/>
            <person name="Diaz A."/>
            <person name="Albertini E."/>
            <person name="Caccamo M."/>
            <person name="Echenique V."/>
        </authorList>
    </citation>
    <scope>NUCLEOTIDE SEQUENCE [LARGE SCALE GENOMIC DNA]</scope>
    <source>
        <strain evidence="8">cv. Victoria</strain>
        <tissue evidence="7">Leaf</tissue>
    </source>
</reference>
<keyword evidence="4" id="KW-0804">Transcription</keyword>
<evidence type="ECO:0000256" key="1">
    <source>
        <dbReference type="ARBA" id="ARBA00004123"/>
    </source>
</evidence>
<keyword evidence="3" id="KW-0238">DNA-binding</keyword>
<name>A0A5J9VZI2_9POAL</name>
<keyword evidence="8" id="KW-1185">Reference proteome</keyword>
<feature type="domain" description="NAC" evidence="6">
    <location>
        <begin position="49"/>
        <end position="207"/>
    </location>
</feature>
<dbReference type="Proteomes" id="UP000324897">
    <property type="component" value="Chromosome 4"/>
</dbReference>
<keyword evidence="5" id="KW-0539">Nucleus</keyword>
<evidence type="ECO:0000313" key="7">
    <source>
        <dbReference type="EMBL" id="TVU41057.1"/>
    </source>
</evidence>
<dbReference type="GO" id="GO:0005634">
    <property type="term" value="C:nucleus"/>
    <property type="evidence" value="ECO:0007669"/>
    <property type="project" value="UniProtKB-SubCell"/>
</dbReference>
<keyword evidence="2" id="KW-0805">Transcription regulation</keyword>
<evidence type="ECO:0000256" key="5">
    <source>
        <dbReference type="ARBA" id="ARBA00023242"/>
    </source>
</evidence>
<evidence type="ECO:0000259" key="6">
    <source>
        <dbReference type="PROSITE" id="PS51005"/>
    </source>
</evidence>
<dbReference type="SUPFAM" id="SSF101941">
    <property type="entry name" value="NAC domain"/>
    <property type="match status" value="1"/>
</dbReference>
<organism evidence="7 8">
    <name type="scientific">Eragrostis curvula</name>
    <name type="common">weeping love grass</name>
    <dbReference type="NCBI Taxonomy" id="38414"/>
    <lineage>
        <taxon>Eukaryota</taxon>
        <taxon>Viridiplantae</taxon>
        <taxon>Streptophyta</taxon>
        <taxon>Embryophyta</taxon>
        <taxon>Tracheophyta</taxon>
        <taxon>Spermatophyta</taxon>
        <taxon>Magnoliopsida</taxon>
        <taxon>Liliopsida</taxon>
        <taxon>Poales</taxon>
        <taxon>Poaceae</taxon>
        <taxon>PACMAD clade</taxon>
        <taxon>Chloridoideae</taxon>
        <taxon>Eragrostideae</taxon>
        <taxon>Eragrostidinae</taxon>
        <taxon>Eragrostis</taxon>
    </lineage>
</organism>
<feature type="non-terminal residue" evidence="7">
    <location>
        <position position="1"/>
    </location>
</feature>
<accession>A0A5J9VZI2</accession>
<dbReference type="PANTHER" id="PTHR31744:SF72">
    <property type="entry name" value="NAC DOMAIN-CONTAINING PROTEIN"/>
    <property type="match status" value="1"/>
</dbReference>
<evidence type="ECO:0000256" key="2">
    <source>
        <dbReference type="ARBA" id="ARBA00023015"/>
    </source>
</evidence>
<dbReference type="EMBL" id="RWGY01000007">
    <property type="protein sequence ID" value="TVU41057.1"/>
    <property type="molecule type" value="Genomic_DNA"/>
</dbReference>
<protein>
    <recommendedName>
        <fullName evidence="6">NAC domain-containing protein</fullName>
    </recommendedName>
</protein>
<comment type="caution">
    <text evidence="7">The sequence shown here is derived from an EMBL/GenBank/DDBJ whole genome shotgun (WGS) entry which is preliminary data.</text>
</comment>
<dbReference type="GO" id="GO:0006355">
    <property type="term" value="P:regulation of DNA-templated transcription"/>
    <property type="evidence" value="ECO:0007669"/>
    <property type="project" value="InterPro"/>
</dbReference>
<gene>
    <name evidence="7" type="ORF">EJB05_14548</name>
</gene>
<evidence type="ECO:0000313" key="8">
    <source>
        <dbReference type="Proteomes" id="UP000324897"/>
    </source>
</evidence>
<dbReference type="Pfam" id="PF02365">
    <property type="entry name" value="NAM"/>
    <property type="match status" value="1"/>
</dbReference>
<dbReference type="AlphaFoldDB" id="A0A5J9VZI2"/>
<dbReference type="GO" id="GO:0003677">
    <property type="term" value="F:DNA binding"/>
    <property type="evidence" value="ECO:0007669"/>
    <property type="project" value="UniProtKB-KW"/>
</dbReference>
<dbReference type="InterPro" id="IPR003441">
    <property type="entry name" value="NAC-dom"/>
</dbReference>
<dbReference type="FunFam" id="2.170.150.80:FF:000007">
    <property type="entry name" value="NAC domain-containing protein 35"/>
    <property type="match status" value="1"/>
</dbReference>
<dbReference type="Gene3D" id="2.170.150.80">
    <property type="entry name" value="NAC domain"/>
    <property type="match status" value="1"/>
</dbReference>
<dbReference type="PROSITE" id="PS51005">
    <property type="entry name" value="NAC"/>
    <property type="match status" value="1"/>
</dbReference>
<dbReference type="Gramene" id="TVU41057">
    <property type="protein sequence ID" value="TVU41057"/>
    <property type="gene ID" value="EJB05_14548"/>
</dbReference>
<dbReference type="InterPro" id="IPR036093">
    <property type="entry name" value="NAC_dom_sf"/>
</dbReference>
<dbReference type="PANTHER" id="PTHR31744">
    <property type="entry name" value="PROTEIN CUP-SHAPED COTYLEDON 2-RELATED"/>
    <property type="match status" value="1"/>
</dbReference>
<proteinExistence type="predicted"/>
<comment type="subcellular location">
    <subcellularLocation>
        <location evidence="1">Nucleus</location>
    </subcellularLocation>
</comment>